<comment type="similarity">
    <text evidence="9">Belongs to the radical SAM superfamily. 7-carboxy-7-deazaguanine synthase family.</text>
</comment>
<accession>A0A6I4LWX6</accession>
<reference evidence="11 12" key="1">
    <citation type="submission" date="2019-01" db="EMBL/GenBank/DDBJ databases">
        <title>Sphingorhabdus lacus sp.nov., isolated from an oligotrophic freshwater lake.</title>
        <authorList>
            <person name="Park M."/>
        </authorList>
    </citation>
    <scope>NUCLEOTIDE SEQUENCE [LARGE SCALE GENOMIC DNA]</scope>
    <source>
        <strain evidence="11 12">IMCC26285</strain>
    </source>
</reference>
<dbReference type="OrthoDB" id="9792276at2"/>
<sequence>MSYAVKEIFLTLQGEGVHAGRRAVFLRFTGCNLWTGREEDRATAICQFCDTDFVGMDGENGGRYLAQDLAAKVESLWGEGKSARYVVLTGGEPMLQVDDALVDALHAHGFTIAIESNGTIATHPRIDWVCISPKAGSDVVQRRGDELKLVWPQQGSEPDLMEQWDFANFLIQPMDCGAESENRANVVGATDFVMRHPKWRLSLQNHKILGLP</sequence>
<dbReference type="PANTHER" id="PTHR42836:SF1">
    <property type="entry name" value="7-CARBOXY-7-DEAZAGUANINE SYNTHASE"/>
    <property type="match status" value="1"/>
</dbReference>
<feature type="binding site" evidence="9">
    <location>
        <position position="51"/>
    </location>
    <ligand>
        <name>Mg(2+)</name>
        <dbReference type="ChEBI" id="CHEBI:18420"/>
    </ligand>
</feature>
<dbReference type="NCBIfam" id="TIGR04508">
    <property type="entry name" value="queE_Cx14CxxC"/>
    <property type="match status" value="1"/>
</dbReference>
<evidence type="ECO:0000256" key="3">
    <source>
        <dbReference type="ARBA" id="ARBA00022723"/>
    </source>
</evidence>
<keyword evidence="1 9" id="KW-0004">4Fe-4S</keyword>
<feature type="binding site" evidence="9">
    <location>
        <position position="31"/>
    </location>
    <ligand>
        <name>[4Fe-4S] cluster</name>
        <dbReference type="ChEBI" id="CHEBI:49883"/>
        <note>4Fe-4S-S-AdoMet</note>
    </ligand>
</feature>
<name>A0A6I4LWX6_9SPHN</name>
<feature type="binding site" evidence="9">
    <location>
        <begin position="12"/>
        <end position="14"/>
    </location>
    <ligand>
        <name>substrate</name>
    </ligand>
</feature>
<dbReference type="Gene3D" id="3.20.20.70">
    <property type="entry name" value="Aldolase class I"/>
    <property type="match status" value="1"/>
</dbReference>
<feature type="domain" description="Radical SAM core" evidence="10">
    <location>
        <begin position="18"/>
        <end position="212"/>
    </location>
</feature>
<dbReference type="GO" id="GO:0016840">
    <property type="term" value="F:carbon-nitrogen lyase activity"/>
    <property type="evidence" value="ECO:0007669"/>
    <property type="project" value="UniProtKB-UniRule"/>
</dbReference>
<dbReference type="CDD" id="cd01335">
    <property type="entry name" value="Radical_SAM"/>
    <property type="match status" value="1"/>
</dbReference>
<proteinExistence type="inferred from homology"/>
<organism evidence="11 12">
    <name type="scientific">Sphingorhabdus profundilacus</name>
    <dbReference type="NCBI Taxonomy" id="2509718"/>
    <lineage>
        <taxon>Bacteria</taxon>
        <taxon>Pseudomonadati</taxon>
        <taxon>Pseudomonadota</taxon>
        <taxon>Alphaproteobacteria</taxon>
        <taxon>Sphingomonadales</taxon>
        <taxon>Sphingomonadaceae</taxon>
        <taxon>Sphingorhabdus</taxon>
    </lineage>
</organism>
<keyword evidence="4 9" id="KW-0671">Queuosine biosynthesis</keyword>
<feature type="binding site" evidence="9">
    <location>
        <begin position="172"/>
        <end position="175"/>
    </location>
    <ligand>
        <name>S-adenosyl-L-methionine</name>
        <dbReference type="ChEBI" id="CHEBI:59789"/>
    </ligand>
</feature>
<comment type="catalytic activity">
    <reaction evidence="9">
        <text>6-carboxy-5,6,7,8-tetrahydropterin + H(+) = 7-carboxy-7-carbaguanine + NH4(+)</text>
        <dbReference type="Rhea" id="RHEA:27974"/>
        <dbReference type="ChEBI" id="CHEBI:15378"/>
        <dbReference type="ChEBI" id="CHEBI:28938"/>
        <dbReference type="ChEBI" id="CHEBI:61032"/>
        <dbReference type="ChEBI" id="CHEBI:61036"/>
        <dbReference type="EC" id="4.3.99.3"/>
    </reaction>
</comment>
<keyword evidence="7 9" id="KW-0411">Iron-sulfur</keyword>
<dbReference type="SFLD" id="SFLDS00029">
    <property type="entry name" value="Radical_SAM"/>
    <property type="match status" value="1"/>
</dbReference>
<feature type="binding site" evidence="9">
    <location>
        <position position="91"/>
    </location>
    <ligand>
        <name>S-adenosyl-L-methionine</name>
        <dbReference type="ChEBI" id="CHEBI:59789"/>
    </ligand>
</feature>
<dbReference type="GO" id="GO:1904047">
    <property type="term" value="F:S-adenosyl-L-methionine binding"/>
    <property type="evidence" value="ECO:0007669"/>
    <property type="project" value="UniProtKB-UniRule"/>
</dbReference>
<dbReference type="RefSeq" id="WP_160352303.1">
    <property type="nucleotide sequence ID" value="NZ_SDWJ01000001.1"/>
</dbReference>
<dbReference type="EMBL" id="SDWJ01000001">
    <property type="protein sequence ID" value="MVZ96304.1"/>
    <property type="molecule type" value="Genomic_DNA"/>
</dbReference>
<feature type="binding site" evidence="9">
    <location>
        <position position="27"/>
    </location>
    <ligand>
        <name>substrate</name>
    </ligand>
</feature>
<dbReference type="PROSITE" id="PS51918">
    <property type="entry name" value="RADICAL_SAM"/>
    <property type="match status" value="1"/>
</dbReference>
<feature type="binding site" evidence="9">
    <location>
        <begin position="48"/>
        <end position="50"/>
    </location>
    <ligand>
        <name>S-adenosyl-L-methionine</name>
        <dbReference type="ChEBI" id="CHEBI:59789"/>
    </ligand>
</feature>
<evidence type="ECO:0000256" key="9">
    <source>
        <dbReference type="HAMAP-Rule" id="MF_00917"/>
    </source>
</evidence>
<comment type="cofactor">
    <cofactor evidence="9">
        <name>[4Fe-4S] cluster</name>
        <dbReference type="ChEBI" id="CHEBI:49883"/>
    </cofactor>
    <text evidence="9">Binds 1 [4Fe-4S] cluster. The cluster is coordinated with 3 cysteines and an exchangeable S-adenosyl-L-methionine.</text>
</comment>
<dbReference type="InterPro" id="IPR007197">
    <property type="entry name" value="rSAM"/>
</dbReference>
<evidence type="ECO:0000313" key="11">
    <source>
        <dbReference type="EMBL" id="MVZ96304.1"/>
    </source>
</evidence>
<dbReference type="AlphaFoldDB" id="A0A6I4LWX6"/>
<comment type="cofactor">
    <cofactor evidence="9">
        <name>Mg(2+)</name>
        <dbReference type="ChEBI" id="CHEBI:18420"/>
    </cofactor>
</comment>
<feature type="binding site" evidence="9">
    <location>
        <position position="212"/>
    </location>
    <ligand>
        <name>substrate</name>
    </ligand>
</feature>
<evidence type="ECO:0000256" key="7">
    <source>
        <dbReference type="ARBA" id="ARBA00023014"/>
    </source>
</evidence>
<dbReference type="InterPro" id="IPR058240">
    <property type="entry name" value="rSAM_sf"/>
</dbReference>
<keyword evidence="12" id="KW-1185">Reference proteome</keyword>
<dbReference type="GO" id="GO:0000287">
    <property type="term" value="F:magnesium ion binding"/>
    <property type="evidence" value="ECO:0007669"/>
    <property type="project" value="UniProtKB-UniRule"/>
</dbReference>
<feature type="binding site" evidence="9">
    <location>
        <begin position="132"/>
        <end position="134"/>
    </location>
    <ligand>
        <name>S-adenosyl-L-methionine</name>
        <dbReference type="ChEBI" id="CHEBI:59789"/>
    </ligand>
</feature>
<dbReference type="HAMAP" id="MF_00917">
    <property type="entry name" value="QueE"/>
    <property type="match status" value="1"/>
</dbReference>
<keyword evidence="5 9" id="KW-0460">Magnesium</keyword>
<dbReference type="SFLD" id="SFLDF00376">
    <property type="entry name" value="7-carboxy-7-deazaguanine_synth"/>
    <property type="match status" value="1"/>
</dbReference>
<keyword evidence="2 9" id="KW-0949">S-adenosyl-L-methionine</keyword>
<dbReference type="InterPro" id="IPR030977">
    <property type="entry name" value="QueE_Cx14CxxC"/>
</dbReference>
<dbReference type="InterPro" id="IPR013785">
    <property type="entry name" value="Aldolase_TIM"/>
</dbReference>
<evidence type="ECO:0000256" key="6">
    <source>
        <dbReference type="ARBA" id="ARBA00023004"/>
    </source>
</evidence>
<keyword evidence="6 9" id="KW-0408">Iron</keyword>
<feature type="binding site" evidence="9">
    <location>
        <position position="46"/>
    </location>
    <ligand>
        <name>[4Fe-4S] cluster</name>
        <dbReference type="ChEBI" id="CHEBI:49883"/>
        <note>4Fe-4S-S-AdoMet</note>
    </ligand>
</feature>
<dbReference type="InterPro" id="IPR024924">
    <property type="entry name" value="7-CO-7-deazaguanine_synth-like"/>
</dbReference>
<evidence type="ECO:0000256" key="4">
    <source>
        <dbReference type="ARBA" id="ARBA00022785"/>
    </source>
</evidence>
<protein>
    <recommendedName>
        <fullName evidence="9">7-carboxy-7-deazaguanine synthase</fullName>
        <shortName evidence="9">CDG synthase</shortName>
        <ecNumber evidence="9">4.3.99.3</ecNumber>
    </recommendedName>
    <alternativeName>
        <fullName evidence="9">Queuosine biosynthesis protein QueE</fullName>
    </alternativeName>
</protein>
<keyword evidence="3 9" id="KW-0479">Metal-binding</keyword>
<evidence type="ECO:0000259" key="10">
    <source>
        <dbReference type="PROSITE" id="PS51918"/>
    </source>
</evidence>
<dbReference type="GO" id="GO:0051539">
    <property type="term" value="F:4 iron, 4 sulfur cluster binding"/>
    <property type="evidence" value="ECO:0007669"/>
    <property type="project" value="UniProtKB-UniRule"/>
</dbReference>
<comment type="pathway">
    <text evidence="9">Purine metabolism; 7-cyano-7-deazaguanine biosynthesis.</text>
</comment>
<comment type="subunit">
    <text evidence="9">Homodimer.</text>
</comment>
<feature type="binding site" evidence="9">
    <location>
        <position position="89"/>
    </location>
    <ligand>
        <name>substrate</name>
    </ligand>
</feature>
<comment type="function">
    <text evidence="9">Catalyzes the complex heterocyclic radical-mediated conversion of 6-carboxy-5,6,7,8-tetrahydropterin (CPH4) to 7-carboxy-7-deazaguanine (CDG), a step common to the biosynthetic pathways of all 7-deazapurine-containing compounds.</text>
</comment>
<evidence type="ECO:0000256" key="1">
    <source>
        <dbReference type="ARBA" id="ARBA00022485"/>
    </source>
</evidence>
<dbReference type="PANTHER" id="PTHR42836">
    <property type="entry name" value="7-CARBOXY-7-DEAZAGUANINE SYNTHASE"/>
    <property type="match status" value="1"/>
</dbReference>
<dbReference type="Proteomes" id="UP000471147">
    <property type="component" value="Unassembled WGS sequence"/>
</dbReference>
<comment type="cofactor">
    <cofactor evidence="9">
        <name>S-adenosyl-L-methionine</name>
        <dbReference type="ChEBI" id="CHEBI:59789"/>
    </cofactor>
    <text evidence="9">Binds 1 S-adenosyl-L-methionine per subunit.</text>
</comment>
<dbReference type="SUPFAM" id="SSF102114">
    <property type="entry name" value="Radical SAM enzymes"/>
    <property type="match status" value="1"/>
</dbReference>
<comment type="caution">
    <text evidence="11">The sequence shown here is derived from an EMBL/GenBank/DDBJ whole genome shotgun (WGS) entry which is preliminary data.</text>
</comment>
<dbReference type="GO" id="GO:0008616">
    <property type="term" value="P:tRNA queuosine(34) biosynthetic process"/>
    <property type="evidence" value="ECO:0007669"/>
    <property type="project" value="UniProtKB-UniRule"/>
</dbReference>
<evidence type="ECO:0000256" key="2">
    <source>
        <dbReference type="ARBA" id="ARBA00022691"/>
    </source>
</evidence>
<dbReference type="PIRSF" id="PIRSF000370">
    <property type="entry name" value="QueE"/>
    <property type="match status" value="1"/>
</dbReference>
<feature type="binding site" evidence="9">
    <location>
        <position position="49"/>
    </location>
    <ligand>
        <name>[4Fe-4S] cluster</name>
        <dbReference type="ChEBI" id="CHEBI:49883"/>
        <note>4Fe-4S-S-AdoMet</note>
    </ligand>
</feature>
<keyword evidence="8 9" id="KW-0456">Lyase</keyword>
<evidence type="ECO:0000256" key="5">
    <source>
        <dbReference type="ARBA" id="ARBA00022842"/>
    </source>
</evidence>
<dbReference type="EC" id="4.3.99.3" evidence="9"/>
<gene>
    <name evidence="9 11" type="primary">queE</name>
    <name evidence="11" type="ORF">EUU23_01140</name>
</gene>
<dbReference type="UniPathway" id="UPA00391"/>
<evidence type="ECO:0000313" key="12">
    <source>
        <dbReference type="Proteomes" id="UP000471147"/>
    </source>
</evidence>
<evidence type="ECO:0000256" key="8">
    <source>
        <dbReference type="ARBA" id="ARBA00023239"/>
    </source>
</evidence>